<evidence type="ECO:0000256" key="13">
    <source>
        <dbReference type="SAM" id="MobiDB-lite"/>
    </source>
</evidence>
<keyword evidence="17" id="KW-1185">Reference proteome</keyword>
<dbReference type="PANTHER" id="PTHR23063:SF52">
    <property type="entry name" value="LYSOPHOSPHATIDYLCHOLINE ACYLTRANSFERASE"/>
    <property type="match status" value="1"/>
</dbReference>
<gene>
    <name evidence="15" type="ORF">C1SCF055_LOCUS20726</name>
</gene>
<sequence length="963" mass="106663">MTTIPPRLFDLSDVLKSLIRQSRPPDAIYLSIPYFYSRSWTPYEHPWWYGFMGSMMRIVRCEQDFRSNTGILCMLQYEQDPNTRILVVDDDQLYHPYLLQRMLAISADIPGAMIGGQCYHRPGIPCWKHNKRGMCAVPNLVHTTYGILFQRRFFDAGIFNFDAAAKALQRGYPSNGPSSDYVITSCMLEDNVWWESHLARKGIPRVLLSTRFDAKTIADLAFGHGALTSSEDKVGYHHFHFDRQDPHSTAAALDTCTDALALLWGPSLWSVRQRRVVATDLEEVSSLSSFVSSIPWWEADHVYAFLCSGRSFFQWRRDLRSHGGLDAQMHYIHLLENMANPSFVSEPFDPGAFVPAPILTKEDKKSMAHWKHILPARHTPGREAAGSRRPLVDVVELCPAPAETPPAARSALPRCGDFKARILHQTCQKEGHLEERVELIEASGFAGVACWAPQEYCFSAMLPRNRTWQINSESVAQCLPASATFYHARRLCEALDSVVPTPQQAVQCCRMGCLGLQRLWVASDVPPCYEAYDTPEPATNVSHRHGSRHVEPATRLSDREGLARSFLQQHEEASGTEIRWDWREEKSPGALTNVVGMTLAAGGYAVGKVSASVRNSLDPDAKQGVADSDIFQMAFGTWLRCNGIVPSVTYDPVPPVPGTEAFKPEDVKQTPIILCNHTCYLDGMVLASVFHGPKIIAMKGTLNVPVIGLFAQDIGVIEVDRADPKSRAATIKAIEDHVANWKPGRQPLLLFPEGTTSNGQGLLEFRKGAFVPGVPVRPAVLCYTGSWDPANTSYRETDGKIQAIEDTEWAEQFLGHMMHSVQIRVLPPYVPSEEEKADPLVFASNVRKVMGEAHAELRKEVELKGRPTTIQAIAQKGVDLVEDVTSGVTSGLTSLVKHTRDGALAVIGTQSPQSSPGGQEEFRRGVSGSLAARAAHNRERRHKTPASSLQASPASSPSSQRTV</sequence>
<dbReference type="GO" id="GO:0016020">
    <property type="term" value="C:membrane"/>
    <property type="evidence" value="ECO:0007669"/>
    <property type="project" value="UniProtKB-SubCell"/>
</dbReference>
<reference evidence="16 17" key="2">
    <citation type="submission" date="2024-05" db="EMBL/GenBank/DDBJ databases">
        <authorList>
            <person name="Chen Y."/>
            <person name="Shah S."/>
            <person name="Dougan E. K."/>
            <person name="Thang M."/>
            <person name="Chan C."/>
        </authorList>
    </citation>
    <scope>NUCLEOTIDE SEQUENCE [LARGE SCALE GENOMIC DNA]</scope>
</reference>
<accession>A0A9P1CLV9</accession>
<dbReference type="SMART" id="SM00563">
    <property type="entry name" value="PlsC"/>
    <property type="match status" value="1"/>
</dbReference>
<keyword evidence="12" id="KW-0012">Acyltransferase</keyword>
<dbReference type="SUPFAM" id="SSF69593">
    <property type="entry name" value="Glycerol-3-phosphate (1)-acyltransferase"/>
    <property type="match status" value="1"/>
</dbReference>
<keyword evidence="6" id="KW-0812">Transmembrane</keyword>
<dbReference type="CDD" id="cd07991">
    <property type="entry name" value="LPLAT_LPCAT1-like"/>
    <property type="match status" value="1"/>
</dbReference>
<dbReference type="EMBL" id="CAMXCT020001902">
    <property type="protein sequence ID" value="CAL1147419.1"/>
    <property type="molecule type" value="Genomic_DNA"/>
</dbReference>
<dbReference type="OrthoDB" id="272512at2759"/>
<comment type="subcellular location">
    <subcellularLocation>
        <location evidence="1">Membrane</location>
    </subcellularLocation>
</comment>
<evidence type="ECO:0000256" key="9">
    <source>
        <dbReference type="ARBA" id="ARBA00023136"/>
    </source>
</evidence>
<name>A0A9P1CLV9_9DINO</name>
<reference evidence="15" key="1">
    <citation type="submission" date="2022-10" db="EMBL/GenBank/DDBJ databases">
        <authorList>
            <person name="Chen Y."/>
            <person name="Dougan E. K."/>
            <person name="Chan C."/>
            <person name="Rhodes N."/>
            <person name="Thang M."/>
        </authorList>
    </citation>
    <scope>NUCLEOTIDE SEQUENCE</scope>
</reference>
<keyword evidence="7" id="KW-1133">Transmembrane helix</keyword>
<evidence type="ECO:0000256" key="10">
    <source>
        <dbReference type="ARBA" id="ARBA00023209"/>
    </source>
</evidence>
<evidence type="ECO:0000256" key="8">
    <source>
        <dbReference type="ARBA" id="ARBA00023098"/>
    </source>
</evidence>
<organism evidence="15">
    <name type="scientific">Cladocopium goreaui</name>
    <dbReference type="NCBI Taxonomy" id="2562237"/>
    <lineage>
        <taxon>Eukaryota</taxon>
        <taxon>Sar</taxon>
        <taxon>Alveolata</taxon>
        <taxon>Dinophyceae</taxon>
        <taxon>Suessiales</taxon>
        <taxon>Symbiodiniaceae</taxon>
        <taxon>Cladocopium</taxon>
    </lineage>
</organism>
<evidence type="ECO:0000256" key="2">
    <source>
        <dbReference type="ARBA" id="ARBA00005189"/>
    </source>
</evidence>
<keyword evidence="11" id="KW-1208">Phospholipid metabolism</keyword>
<evidence type="ECO:0000256" key="6">
    <source>
        <dbReference type="ARBA" id="ARBA00022692"/>
    </source>
</evidence>
<keyword evidence="8" id="KW-0443">Lipid metabolism</keyword>
<dbReference type="EMBL" id="CAMXCT030001902">
    <property type="protein sequence ID" value="CAL4781356.1"/>
    <property type="molecule type" value="Genomic_DNA"/>
</dbReference>
<dbReference type="GO" id="GO:0008654">
    <property type="term" value="P:phospholipid biosynthetic process"/>
    <property type="evidence" value="ECO:0007669"/>
    <property type="project" value="UniProtKB-KW"/>
</dbReference>
<evidence type="ECO:0000256" key="1">
    <source>
        <dbReference type="ARBA" id="ARBA00004370"/>
    </source>
</evidence>
<proteinExistence type="inferred from homology"/>
<feature type="compositionally biased region" description="Polar residues" evidence="13">
    <location>
        <begin position="908"/>
        <end position="917"/>
    </location>
</feature>
<evidence type="ECO:0000313" key="16">
    <source>
        <dbReference type="EMBL" id="CAL4781356.1"/>
    </source>
</evidence>
<dbReference type="InterPro" id="IPR002123">
    <property type="entry name" value="Plipid/glycerol_acylTrfase"/>
</dbReference>
<evidence type="ECO:0000256" key="3">
    <source>
        <dbReference type="ARBA" id="ARBA00008655"/>
    </source>
</evidence>
<feature type="region of interest" description="Disordered" evidence="13">
    <location>
        <begin position="908"/>
        <end position="963"/>
    </location>
</feature>
<dbReference type="GO" id="GO:0008374">
    <property type="term" value="F:O-acyltransferase activity"/>
    <property type="evidence" value="ECO:0007669"/>
    <property type="project" value="InterPro"/>
</dbReference>
<dbReference type="PANTHER" id="PTHR23063">
    <property type="entry name" value="PHOSPHOLIPID ACYLTRANSFERASE"/>
    <property type="match status" value="1"/>
</dbReference>
<dbReference type="InterPro" id="IPR045252">
    <property type="entry name" value="LPCAT1-like"/>
</dbReference>
<feature type="domain" description="Phospholipid/glycerol acyltransferase" evidence="14">
    <location>
        <begin position="671"/>
        <end position="784"/>
    </location>
</feature>
<dbReference type="EMBL" id="CAMXCT010001902">
    <property type="protein sequence ID" value="CAI3994044.1"/>
    <property type="molecule type" value="Genomic_DNA"/>
</dbReference>
<keyword evidence="4" id="KW-0444">Lipid biosynthesis</keyword>
<evidence type="ECO:0000313" key="17">
    <source>
        <dbReference type="Proteomes" id="UP001152797"/>
    </source>
</evidence>
<protein>
    <submittedName>
        <fullName evidence="16">1-acylglycerophosphocholine O-acyltransferase 1</fullName>
    </submittedName>
</protein>
<evidence type="ECO:0000256" key="7">
    <source>
        <dbReference type="ARBA" id="ARBA00022989"/>
    </source>
</evidence>
<dbReference type="AlphaFoldDB" id="A0A9P1CLV9"/>
<feature type="compositionally biased region" description="Low complexity" evidence="13">
    <location>
        <begin position="945"/>
        <end position="963"/>
    </location>
</feature>
<dbReference type="Pfam" id="PF01553">
    <property type="entry name" value="Acyltransferase"/>
    <property type="match status" value="1"/>
</dbReference>
<keyword evidence="5" id="KW-0808">Transferase</keyword>
<evidence type="ECO:0000256" key="12">
    <source>
        <dbReference type="ARBA" id="ARBA00023315"/>
    </source>
</evidence>
<evidence type="ECO:0000256" key="11">
    <source>
        <dbReference type="ARBA" id="ARBA00023264"/>
    </source>
</evidence>
<comment type="similarity">
    <text evidence="3">Belongs to the 1-acyl-sn-glycerol-3-phosphate acyltransferase family.</text>
</comment>
<evidence type="ECO:0000256" key="4">
    <source>
        <dbReference type="ARBA" id="ARBA00022516"/>
    </source>
</evidence>
<dbReference type="Proteomes" id="UP001152797">
    <property type="component" value="Unassembled WGS sequence"/>
</dbReference>
<keyword evidence="10" id="KW-0594">Phospholipid biosynthesis</keyword>
<comment type="caution">
    <text evidence="15">The sequence shown here is derived from an EMBL/GenBank/DDBJ whole genome shotgun (WGS) entry which is preliminary data.</text>
</comment>
<evidence type="ECO:0000256" key="5">
    <source>
        <dbReference type="ARBA" id="ARBA00022679"/>
    </source>
</evidence>
<comment type="pathway">
    <text evidence="2">Lipid metabolism.</text>
</comment>
<evidence type="ECO:0000313" key="15">
    <source>
        <dbReference type="EMBL" id="CAI3994044.1"/>
    </source>
</evidence>
<evidence type="ECO:0000259" key="14">
    <source>
        <dbReference type="SMART" id="SM00563"/>
    </source>
</evidence>
<keyword evidence="9" id="KW-0472">Membrane</keyword>